<organism evidence="3 4">
    <name type="scientific">Coprinellus micaceus</name>
    <name type="common">Glistening ink-cap mushroom</name>
    <name type="synonym">Coprinus micaceus</name>
    <dbReference type="NCBI Taxonomy" id="71717"/>
    <lineage>
        <taxon>Eukaryota</taxon>
        <taxon>Fungi</taxon>
        <taxon>Dikarya</taxon>
        <taxon>Basidiomycota</taxon>
        <taxon>Agaricomycotina</taxon>
        <taxon>Agaricomycetes</taxon>
        <taxon>Agaricomycetidae</taxon>
        <taxon>Agaricales</taxon>
        <taxon>Agaricineae</taxon>
        <taxon>Psathyrellaceae</taxon>
        <taxon>Coprinellus</taxon>
    </lineage>
</organism>
<evidence type="ECO:0000256" key="1">
    <source>
        <dbReference type="SAM" id="SignalP"/>
    </source>
</evidence>
<dbReference type="InterPro" id="IPR017853">
    <property type="entry name" value="GH"/>
</dbReference>
<dbReference type="InterPro" id="IPR013780">
    <property type="entry name" value="Glyco_hydro_b"/>
</dbReference>
<evidence type="ECO:0000313" key="3">
    <source>
        <dbReference type="EMBL" id="TEB15508.1"/>
    </source>
</evidence>
<dbReference type="PANTHER" id="PTHR36183">
    <property type="entry name" value="BETA-GLUCURONIDASE"/>
    <property type="match status" value="1"/>
</dbReference>
<sequence>MRVSKSLLCVAALSTVALAALPTIRVQAPRTPPANVTHSVQDNFIGISYELSSFDTLWGTNADKIPVPMQNYLHNLVARLSKPLRIRVGGNGMDGSTYHRSYKDSMLELPDPDAYFNDIPANFGPVLFDVMNAMYDKVGPMQFMIGLSMRNGHDFTNIVELGQDAVAALGDRLDSMLLGNEPDLYAGHGERDAYSIEDYIPELGAAIEDLTEGGALTAGIPKIGGPTICCSWSLHDILDAGMDKLPYNYYTLQRYPNHACSGVNERNTNLTHYQMHVNVGPYLSWNEPGMERARNLGVPVVMTEYNSVSCGGTNISETFTMSMWAVDVGLKAAATGYSAVYLHTREHGIQYNLFDPVTPETSLDFGWRTGSPYYAALFLAEVTSPEGNIVVDLDINNSTTDADAKVAGYALYSASDRTQEKLVFFNWDESDIQPFRIAANVTDKVEVRLLTAPSLVETKEITWAGQTIGDHGNLEGEQKTTEIFCQDGCIVNVPGPGAALVILNPNVVLFSGNSTLVGSYLGSGALSGAQTAAWWWMGTVAVSLVPLLL</sequence>
<dbReference type="SUPFAM" id="SSF51445">
    <property type="entry name" value="(Trans)glycosidases"/>
    <property type="match status" value="1"/>
</dbReference>
<feature type="domain" description="Beta-glucuronidase C-terminal" evidence="2">
    <location>
        <begin position="408"/>
        <end position="500"/>
    </location>
</feature>
<keyword evidence="4" id="KW-1185">Reference proteome</keyword>
<dbReference type="Pfam" id="PF16862">
    <property type="entry name" value="Glyco_hydro_79C"/>
    <property type="match status" value="1"/>
</dbReference>
<dbReference type="EMBL" id="QPFP01000353">
    <property type="protein sequence ID" value="TEB15508.1"/>
    <property type="molecule type" value="Genomic_DNA"/>
</dbReference>
<reference evidence="3 4" key="1">
    <citation type="journal article" date="2019" name="Nat. Ecol. Evol.">
        <title>Megaphylogeny resolves global patterns of mushroom evolution.</title>
        <authorList>
            <person name="Varga T."/>
            <person name="Krizsan K."/>
            <person name="Foldi C."/>
            <person name="Dima B."/>
            <person name="Sanchez-Garcia M."/>
            <person name="Sanchez-Ramirez S."/>
            <person name="Szollosi G.J."/>
            <person name="Szarkandi J.G."/>
            <person name="Papp V."/>
            <person name="Albert L."/>
            <person name="Andreopoulos W."/>
            <person name="Angelini C."/>
            <person name="Antonin V."/>
            <person name="Barry K.W."/>
            <person name="Bougher N.L."/>
            <person name="Buchanan P."/>
            <person name="Buyck B."/>
            <person name="Bense V."/>
            <person name="Catcheside P."/>
            <person name="Chovatia M."/>
            <person name="Cooper J."/>
            <person name="Damon W."/>
            <person name="Desjardin D."/>
            <person name="Finy P."/>
            <person name="Geml J."/>
            <person name="Haridas S."/>
            <person name="Hughes K."/>
            <person name="Justo A."/>
            <person name="Karasinski D."/>
            <person name="Kautmanova I."/>
            <person name="Kiss B."/>
            <person name="Kocsube S."/>
            <person name="Kotiranta H."/>
            <person name="LaButti K.M."/>
            <person name="Lechner B.E."/>
            <person name="Liimatainen K."/>
            <person name="Lipzen A."/>
            <person name="Lukacs Z."/>
            <person name="Mihaltcheva S."/>
            <person name="Morgado L.N."/>
            <person name="Niskanen T."/>
            <person name="Noordeloos M.E."/>
            <person name="Ohm R.A."/>
            <person name="Ortiz-Santana B."/>
            <person name="Ovrebo C."/>
            <person name="Racz N."/>
            <person name="Riley R."/>
            <person name="Savchenko A."/>
            <person name="Shiryaev A."/>
            <person name="Soop K."/>
            <person name="Spirin V."/>
            <person name="Szebenyi C."/>
            <person name="Tomsovsky M."/>
            <person name="Tulloss R.E."/>
            <person name="Uehling J."/>
            <person name="Grigoriev I.V."/>
            <person name="Vagvolgyi C."/>
            <person name="Papp T."/>
            <person name="Martin F.M."/>
            <person name="Miettinen O."/>
            <person name="Hibbett D.S."/>
            <person name="Nagy L.G."/>
        </authorList>
    </citation>
    <scope>NUCLEOTIDE SEQUENCE [LARGE SCALE GENOMIC DNA]</scope>
    <source>
        <strain evidence="3 4">FP101781</strain>
    </source>
</reference>
<dbReference type="OrthoDB" id="2796951at2759"/>
<dbReference type="InterPro" id="IPR031728">
    <property type="entry name" value="GlcAase_C"/>
</dbReference>
<evidence type="ECO:0000259" key="2">
    <source>
        <dbReference type="Pfam" id="PF16862"/>
    </source>
</evidence>
<dbReference type="STRING" id="71717.A0A4Y7S2F9"/>
<accession>A0A4Y7S2F9</accession>
<dbReference type="AlphaFoldDB" id="A0A4Y7S2F9"/>
<gene>
    <name evidence="3" type="ORF">FA13DRAFT_833744</name>
</gene>
<feature type="chain" id="PRO_5021348537" description="Beta-glucuronidase C-terminal domain-containing protein" evidence="1">
    <location>
        <begin position="20"/>
        <end position="549"/>
    </location>
</feature>
<evidence type="ECO:0000313" key="4">
    <source>
        <dbReference type="Proteomes" id="UP000298030"/>
    </source>
</evidence>
<dbReference type="Gene3D" id="2.60.40.1180">
    <property type="entry name" value="Golgi alpha-mannosidase II"/>
    <property type="match status" value="1"/>
</dbReference>
<protein>
    <recommendedName>
        <fullName evidence="2">Beta-glucuronidase C-terminal domain-containing protein</fullName>
    </recommendedName>
</protein>
<feature type="signal peptide" evidence="1">
    <location>
        <begin position="1"/>
        <end position="19"/>
    </location>
</feature>
<dbReference type="Proteomes" id="UP000298030">
    <property type="component" value="Unassembled WGS sequence"/>
</dbReference>
<name>A0A4Y7S2F9_COPMI</name>
<dbReference type="PANTHER" id="PTHR36183:SF2">
    <property type="entry name" value="BETA-GLUCURONIDASE C-TERMINAL DOMAIN-CONTAINING PROTEIN"/>
    <property type="match status" value="1"/>
</dbReference>
<dbReference type="InterPro" id="IPR052974">
    <property type="entry name" value="GH79_Enzymes"/>
</dbReference>
<comment type="caution">
    <text evidence="3">The sequence shown here is derived from an EMBL/GenBank/DDBJ whole genome shotgun (WGS) entry which is preliminary data.</text>
</comment>
<keyword evidence="1" id="KW-0732">Signal</keyword>
<proteinExistence type="predicted"/>
<dbReference type="Gene3D" id="3.20.20.80">
    <property type="entry name" value="Glycosidases"/>
    <property type="match status" value="1"/>
</dbReference>